<dbReference type="Pfam" id="PF00931">
    <property type="entry name" value="NB-ARC"/>
    <property type="match status" value="1"/>
</dbReference>
<dbReference type="InterPro" id="IPR000157">
    <property type="entry name" value="TIR_dom"/>
</dbReference>
<name>A0ABD3KQ46_EUCGL</name>
<evidence type="ECO:0000256" key="1">
    <source>
        <dbReference type="ARBA" id="ARBA00022614"/>
    </source>
</evidence>
<dbReference type="Proteomes" id="UP001634007">
    <property type="component" value="Unassembled WGS sequence"/>
</dbReference>
<dbReference type="Pfam" id="PF23282">
    <property type="entry name" value="WHD_ROQ1"/>
    <property type="match status" value="1"/>
</dbReference>
<dbReference type="AlphaFoldDB" id="A0ABD3KQ46"/>
<reference evidence="4 5" key="1">
    <citation type="submission" date="2024-11" db="EMBL/GenBank/DDBJ databases">
        <title>Chromosome-level genome assembly of Eucalyptus globulus Labill. provides insights into its genome evolution.</title>
        <authorList>
            <person name="Li X."/>
        </authorList>
    </citation>
    <scope>NUCLEOTIDE SEQUENCE [LARGE SCALE GENOMIC DNA]</scope>
    <source>
        <strain evidence="4">CL2024</strain>
        <tissue evidence="4">Fresh tender leaves</tissue>
    </source>
</reference>
<sequence>SSRIYMPILSRNYASSKWCLIELTKMVTMASKSDSTKEILPIYLHVNSDDVKLKTPLYHDAFVQHERNFGADQVKVWRDALMEVEEIKRWSLKTYTGYGKLIKEIVQEVLIKLNARYKNVTEHLVEDHVQIDAIMKLLEVDYSGVRFVGVHGIGGIGKTTLAKVIYNKLYSRFDRYSFLENVQEISRRSDGIIYLQKQLLSSILHSTCSNSIFVRDNDQGIGMIKKALCDKKILIVLDDVEKKEQLEKLVGKSDWFENGSRVIITTRNMSILTDRTERLEVDAVPNRHEGILTYEVKEMGFSQALQLFCRHSFRRDFPTEDYNILSRQIILILGKLPLAIEVIGSSLSGVSTDKALWEETLKKLQKVPPKEVQETLMISYEGLEPTQRRVFLDIACFFIKENNKYLIFMWSDCEFYPHDAIRVLLLRSLINIGDDNKFSMHDQVRNLGRHIVYEENCRFPGKRSGASEEIEALSLSYNGQSDGGGYTFTDEELQRLRSLRFLRGKGLNFFGNFKDHCELRWLSWHECPPNFTAMNFCLVNVVVLDLSRSKITEDWTGWSQIKMAKKLKVLDLRSCNCLRSTPDLSNFMYMEILILAWCSKLVTIDRSTINLQNLSTLNMEGCNSLQELPEEVGSLKSLTELIMPKYSLLCKLPKTISNLQSLSSL</sequence>
<keyword evidence="5" id="KW-1185">Reference proteome</keyword>
<dbReference type="SUPFAM" id="SSF52200">
    <property type="entry name" value="Toll/Interleukin receptor TIR domain"/>
    <property type="match status" value="1"/>
</dbReference>
<dbReference type="InterPro" id="IPR032675">
    <property type="entry name" value="LRR_dom_sf"/>
</dbReference>
<dbReference type="EMBL" id="JBJKBG010000004">
    <property type="protein sequence ID" value="KAL3741658.1"/>
    <property type="molecule type" value="Genomic_DNA"/>
</dbReference>
<organism evidence="4 5">
    <name type="scientific">Eucalyptus globulus</name>
    <name type="common">Tasmanian blue gum</name>
    <dbReference type="NCBI Taxonomy" id="34317"/>
    <lineage>
        <taxon>Eukaryota</taxon>
        <taxon>Viridiplantae</taxon>
        <taxon>Streptophyta</taxon>
        <taxon>Embryophyta</taxon>
        <taxon>Tracheophyta</taxon>
        <taxon>Spermatophyta</taxon>
        <taxon>Magnoliopsida</taxon>
        <taxon>eudicotyledons</taxon>
        <taxon>Gunneridae</taxon>
        <taxon>Pentapetalae</taxon>
        <taxon>rosids</taxon>
        <taxon>malvids</taxon>
        <taxon>Myrtales</taxon>
        <taxon>Myrtaceae</taxon>
        <taxon>Myrtoideae</taxon>
        <taxon>Eucalypteae</taxon>
        <taxon>Eucalyptus</taxon>
    </lineage>
</organism>
<dbReference type="PANTHER" id="PTHR11017:SF570">
    <property type="entry name" value="DISEASE RESISTANCE PROTEIN (TIR-NBS CLASS)-RELATED"/>
    <property type="match status" value="1"/>
</dbReference>
<dbReference type="InterPro" id="IPR035897">
    <property type="entry name" value="Toll_tir_struct_dom_sf"/>
</dbReference>
<dbReference type="InterPro" id="IPR042197">
    <property type="entry name" value="Apaf_helical"/>
</dbReference>
<feature type="non-terminal residue" evidence="4">
    <location>
        <position position="665"/>
    </location>
</feature>
<keyword evidence="2" id="KW-0677">Repeat</keyword>
<dbReference type="InterPro" id="IPR002182">
    <property type="entry name" value="NB-ARC"/>
</dbReference>
<dbReference type="Gene3D" id="1.10.8.430">
    <property type="entry name" value="Helical domain of apoptotic protease-activating factors"/>
    <property type="match status" value="1"/>
</dbReference>
<proteinExistence type="predicted"/>
<comment type="caution">
    <text evidence="4">The sequence shown here is derived from an EMBL/GenBank/DDBJ whole genome shotgun (WGS) entry which is preliminary data.</text>
</comment>
<dbReference type="Gene3D" id="3.40.50.300">
    <property type="entry name" value="P-loop containing nucleotide triphosphate hydrolases"/>
    <property type="match status" value="1"/>
</dbReference>
<evidence type="ECO:0000313" key="4">
    <source>
        <dbReference type="EMBL" id="KAL3741658.1"/>
    </source>
</evidence>
<dbReference type="SUPFAM" id="SSF52540">
    <property type="entry name" value="P-loop containing nucleoside triphosphate hydrolases"/>
    <property type="match status" value="1"/>
</dbReference>
<dbReference type="PRINTS" id="PR00364">
    <property type="entry name" value="DISEASERSIST"/>
</dbReference>
<dbReference type="PROSITE" id="PS50104">
    <property type="entry name" value="TIR"/>
    <property type="match status" value="1"/>
</dbReference>
<evidence type="ECO:0000259" key="3">
    <source>
        <dbReference type="PROSITE" id="PS50104"/>
    </source>
</evidence>
<dbReference type="Gene3D" id="3.80.10.10">
    <property type="entry name" value="Ribonuclease Inhibitor"/>
    <property type="match status" value="1"/>
</dbReference>
<dbReference type="InterPro" id="IPR044974">
    <property type="entry name" value="Disease_R_plants"/>
</dbReference>
<dbReference type="SUPFAM" id="SSF52058">
    <property type="entry name" value="L domain-like"/>
    <property type="match status" value="1"/>
</dbReference>
<dbReference type="Gene3D" id="3.40.50.10140">
    <property type="entry name" value="Toll/interleukin-1 receptor homology (TIR) domain"/>
    <property type="match status" value="1"/>
</dbReference>
<dbReference type="InterPro" id="IPR058192">
    <property type="entry name" value="WHD_ROQ1-like"/>
</dbReference>
<dbReference type="InterPro" id="IPR027417">
    <property type="entry name" value="P-loop_NTPase"/>
</dbReference>
<dbReference type="Pfam" id="PF01582">
    <property type="entry name" value="TIR"/>
    <property type="match status" value="1"/>
</dbReference>
<keyword evidence="1" id="KW-0433">Leucine-rich repeat</keyword>
<gene>
    <name evidence="4" type="ORF">ACJRO7_017167</name>
</gene>
<feature type="domain" description="TIR" evidence="3">
    <location>
        <begin position="1"/>
        <end position="84"/>
    </location>
</feature>
<feature type="non-terminal residue" evidence="4">
    <location>
        <position position="1"/>
    </location>
</feature>
<protein>
    <recommendedName>
        <fullName evidence="3">TIR domain-containing protein</fullName>
    </recommendedName>
</protein>
<evidence type="ECO:0000256" key="2">
    <source>
        <dbReference type="ARBA" id="ARBA00022737"/>
    </source>
</evidence>
<dbReference type="PANTHER" id="PTHR11017">
    <property type="entry name" value="LEUCINE-RICH REPEAT-CONTAINING PROTEIN"/>
    <property type="match status" value="1"/>
</dbReference>
<evidence type="ECO:0000313" key="5">
    <source>
        <dbReference type="Proteomes" id="UP001634007"/>
    </source>
</evidence>
<accession>A0ABD3KQ46</accession>